<dbReference type="GO" id="GO:0004074">
    <property type="term" value="F:biliverdin reductase [NAD(P)H] activity"/>
    <property type="evidence" value="ECO:0007669"/>
    <property type="project" value="TreeGrafter"/>
</dbReference>
<dbReference type="InterPro" id="IPR051606">
    <property type="entry name" value="Polyketide_Oxido-like"/>
</dbReference>
<feature type="domain" description="NAD(P)-binding" evidence="2">
    <location>
        <begin position="9"/>
        <end position="217"/>
    </location>
</feature>
<gene>
    <name evidence="3" type="ORF">EDD36DRAFT_147797</name>
</gene>
<accession>A0AAN6E2T3</accession>
<dbReference type="GO" id="GO:0042602">
    <property type="term" value="F:riboflavin reductase (NADPH) activity"/>
    <property type="evidence" value="ECO:0007669"/>
    <property type="project" value="TreeGrafter"/>
</dbReference>
<name>A0AAN6E2T3_9EURO</name>
<evidence type="ECO:0000313" key="3">
    <source>
        <dbReference type="EMBL" id="KAI1616861.1"/>
    </source>
</evidence>
<sequence>MLPQIFVIGATGRTGQLVVDEALKRGHPVTALVRKPTSTLPQHDNLTITTGDPCRALDVETALRSLKPSNPVVIISTLGQTRTSGNPWAAATSPPRFMDASARAVLAACQAVRDSVTVQKIVLMSLFGAGDSFAQLNFLMRFIMRHSNMAQTLEDQNLVDQTIRKNGNVPFVLVRPAMLTNGEVAPVKVHGTQGKGAGFMPSVSASSVARFMLDATATKDFDNKAVVVSN</sequence>
<proteinExistence type="inferred from homology"/>
<organism evidence="3 4">
    <name type="scientific">Exophiala viscosa</name>
    <dbReference type="NCBI Taxonomy" id="2486360"/>
    <lineage>
        <taxon>Eukaryota</taxon>
        <taxon>Fungi</taxon>
        <taxon>Dikarya</taxon>
        <taxon>Ascomycota</taxon>
        <taxon>Pezizomycotina</taxon>
        <taxon>Eurotiomycetes</taxon>
        <taxon>Chaetothyriomycetidae</taxon>
        <taxon>Chaetothyriales</taxon>
        <taxon>Herpotrichiellaceae</taxon>
        <taxon>Exophiala</taxon>
    </lineage>
</organism>
<protein>
    <submittedName>
        <fullName evidence="3">Flavin reductase</fullName>
    </submittedName>
</protein>
<dbReference type="Gene3D" id="3.40.50.720">
    <property type="entry name" value="NAD(P)-binding Rossmann-like Domain"/>
    <property type="match status" value="1"/>
</dbReference>
<comment type="similarity">
    <text evidence="1">Belongs to the avfA family.</text>
</comment>
<dbReference type="Proteomes" id="UP001203852">
    <property type="component" value="Unassembled WGS sequence"/>
</dbReference>
<evidence type="ECO:0000259" key="2">
    <source>
        <dbReference type="Pfam" id="PF13460"/>
    </source>
</evidence>
<dbReference type="SUPFAM" id="SSF51735">
    <property type="entry name" value="NAD(P)-binding Rossmann-fold domains"/>
    <property type="match status" value="1"/>
</dbReference>
<reference evidence="3" key="1">
    <citation type="journal article" date="2022" name="bioRxiv">
        <title>Deciphering the potential niche of two novel black yeast fungi from a biological soil crust based on their genomes, phenotypes, and melanin regulation.</title>
        <authorList>
            <consortium name="DOE Joint Genome Institute"/>
            <person name="Carr E.C."/>
            <person name="Barton Q."/>
            <person name="Grambo S."/>
            <person name="Sullivan M."/>
            <person name="Renfro C.M."/>
            <person name="Kuo A."/>
            <person name="Pangilinan J."/>
            <person name="Lipzen A."/>
            <person name="Keymanesh K."/>
            <person name="Savage E."/>
            <person name="Barry K."/>
            <person name="Grigoriev I.V."/>
            <person name="Riekhof W.R."/>
            <person name="Harris S.S."/>
        </authorList>
    </citation>
    <scope>NUCLEOTIDE SEQUENCE</scope>
    <source>
        <strain evidence="3">JF 03-4F</strain>
    </source>
</reference>
<comment type="caution">
    <text evidence="3">The sequence shown here is derived from an EMBL/GenBank/DDBJ whole genome shotgun (WGS) entry which is preliminary data.</text>
</comment>
<dbReference type="Pfam" id="PF13460">
    <property type="entry name" value="NAD_binding_10"/>
    <property type="match status" value="1"/>
</dbReference>
<keyword evidence="4" id="KW-1185">Reference proteome</keyword>
<dbReference type="InterPro" id="IPR016040">
    <property type="entry name" value="NAD(P)-bd_dom"/>
</dbReference>
<dbReference type="InterPro" id="IPR036291">
    <property type="entry name" value="NAD(P)-bd_dom_sf"/>
</dbReference>
<dbReference type="AlphaFoldDB" id="A0AAN6E2T3"/>
<evidence type="ECO:0000313" key="4">
    <source>
        <dbReference type="Proteomes" id="UP001203852"/>
    </source>
</evidence>
<dbReference type="PANTHER" id="PTHR43355:SF2">
    <property type="entry name" value="FLAVIN REDUCTASE (NADPH)"/>
    <property type="match status" value="1"/>
</dbReference>
<dbReference type="PANTHER" id="PTHR43355">
    <property type="entry name" value="FLAVIN REDUCTASE (NADPH)"/>
    <property type="match status" value="1"/>
</dbReference>
<evidence type="ECO:0000256" key="1">
    <source>
        <dbReference type="ARBA" id="ARBA00038376"/>
    </source>
</evidence>
<dbReference type="EMBL" id="MU404351">
    <property type="protein sequence ID" value="KAI1616861.1"/>
    <property type="molecule type" value="Genomic_DNA"/>
</dbReference>